<proteinExistence type="predicted"/>
<feature type="compositionally biased region" description="Low complexity" evidence="1">
    <location>
        <begin position="319"/>
        <end position="336"/>
    </location>
</feature>
<dbReference type="Gene3D" id="2.120.10.30">
    <property type="entry name" value="TolB, C-terminal domain"/>
    <property type="match status" value="1"/>
</dbReference>
<protein>
    <recommendedName>
        <fullName evidence="4">Dipeptidylpeptidase IV N-terminal domain-containing protein</fullName>
    </recommendedName>
</protein>
<accession>A0A8J3IE97</accession>
<evidence type="ECO:0000313" key="3">
    <source>
        <dbReference type="Proteomes" id="UP000597444"/>
    </source>
</evidence>
<sequence length="419" mass="45804">MIAFIRDGQVWTSDPDGANAFAIITTTTPVVGFNWSPTHQLLAFRSLDESFAKTTPHPTASNVLRQIGDIPSTMNTVGVDGGTPITLAFSNPDVRYSTTLWNSTGNRLLYRQTGQTDPSSLEDAHWWISQNDQPGGIAVKSFPSTYALPSFSYKNALIAGISQHGIFTTDIAGAKQHYVTPTLPDGHPLPASLERVLWQPAHDDSRFLYAITAPDQQNTQSSSPTVQLLLSTLNNQTTTLTTCRCTQFAWSPDGNAILYNTGSTYTILKLANKSSFSIQGEENSIPYWSPDSRFLLIDGQHVLTLINVGTHQQITLLSDQQQSSTGSSTPLSTSHTMLQPTANSPWAADSRHFLFLSNDRLFWQHQRLNAGKEVYTVTINNDGQPQGAPVSTATGNITQAGWTYQDANTSFLYPATSTQ</sequence>
<dbReference type="AlphaFoldDB" id="A0A8J3IE97"/>
<dbReference type="EMBL" id="BNJK01000001">
    <property type="protein sequence ID" value="GHO90875.1"/>
    <property type="molecule type" value="Genomic_DNA"/>
</dbReference>
<evidence type="ECO:0000313" key="2">
    <source>
        <dbReference type="EMBL" id="GHO90875.1"/>
    </source>
</evidence>
<evidence type="ECO:0000256" key="1">
    <source>
        <dbReference type="SAM" id="MobiDB-lite"/>
    </source>
</evidence>
<name>A0A8J3IE97_9CHLR</name>
<gene>
    <name evidence="2" type="ORF">KSF_009230</name>
</gene>
<feature type="region of interest" description="Disordered" evidence="1">
    <location>
        <begin position="319"/>
        <end position="339"/>
    </location>
</feature>
<reference evidence="2" key="1">
    <citation type="submission" date="2020-10" db="EMBL/GenBank/DDBJ databases">
        <title>Taxonomic study of unclassified bacteria belonging to the class Ktedonobacteria.</title>
        <authorList>
            <person name="Yabe S."/>
            <person name="Wang C.M."/>
            <person name="Zheng Y."/>
            <person name="Sakai Y."/>
            <person name="Cavaletti L."/>
            <person name="Monciardini P."/>
            <person name="Donadio S."/>
        </authorList>
    </citation>
    <scope>NUCLEOTIDE SEQUENCE</scope>
    <source>
        <strain evidence="2">ID150040</strain>
    </source>
</reference>
<comment type="caution">
    <text evidence="2">The sequence shown here is derived from an EMBL/GenBank/DDBJ whole genome shotgun (WGS) entry which is preliminary data.</text>
</comment>
<dbReference type="SUPFAM" id="SSF82171">
    <property type="entry name" value="DPP6 N-terminal domain-like"/>
    <property type="match status" value="1"/>
</dbReference>
<evidence type="ECO:0008006" key="4">
    <source>
        <dbReference type="Google" id="ProtNLM"/>
    </source>
</evidence>
<dbReference type="Proteomes" id="UP000597444">
    <property type="component" value="Unassembled WGS sequence"/>
</dbReference>
<dbReference type="InterPro" id="IPR011042">
    <property type="entry name" value="6-blade_b-propeller_TolB-like"/>
</dbReference>
<organism evidence="2 3">
    <name type="scientific">Reticulibacter mediterranei</name>
    <dbReference type="NCBI Taxonomy" id="2778369"/>
    <lineage>
        <taxon>Bacteria</taxon>
        <taxon>Bacillati</taxon>
        <taxon>Chloroflexota</taxon>
        <taxon>Ktedonobacteria</taxon>
        <taxon>Ktedonobacterales</taxon>
        <taxon>Reticulibacteraceae</taxon>
        <taxon>Reticulibacter</taxon>
    </lineage>
</organism>
<keyword evidence="3" id="KW-1185">Reference proteome</keyword>